<feature type="region of interest" description="Disordered" evidence="1">
    <location>
        <begin position="253"/>
        <end position="272"/>
    </location>
</feature>
<accession>A0AAE6BFR6</accession>
<evidence type="ECO:0000256" key="1">
    <source>
        <dbReference type="SAM" id="MobiDB-lite"/>
    </source>
</evidence>
<name>A0AAE6BFR6_AGRTU</name>
<sequence length="272" mass="30159">MGQSRNRLQQMKEKHPQCAFCAGQSETTSVEHMPSRILFDDKWRPRGLEFPSCQSCQDSTRKVEPIMAMVTRFFPGPKDKSQIDAFRQLARSAEHNNPGILAEMKVDQASVLSRIGSAAFNLPNWNFVNLGGPIVSKAIDSFSRKMAMALHFELTGNIVPEGARLFFEHYSNVDAATGEFPADLMEHLGSGRSLQMGAKHVYDQFAYRSARVDGTNITIHMVFYRQSLATLLIVYPEAGDLTPEDLDHTVPFFSTSGPTSPAVAAEDVGKDN</sequence>
<reference evidence="2 3" key="1">
    <citation type="submission" date="2019-04" db="EMBL/GenBank/DDBJ databases">
        <title>Complete genome sequence of Agrobacterium tumefaciens CFBP5877.</title>
        <authorList>
            <person name="Huang Y.-Y."/>
            <person name="Chiang H.-Y."/>
            <person name="Chou L."/>
            <person name="Lai E.-M."/>
            <person name="Kuo C.-H."/>
        </authorList>
    </citation>
    <scope>NUCLEOTIDE SEQUENCE [LARGE SCALE GENOMIC DNA]</scope>
    <source>
        <strain evidence="2 3">CFBP5877</strain>
    </source>
</reference>
<dbReference type="RefSeq" id="WP_137066352.1">
    <property type="nucleotide sequence ID" value="NZ_CP039898.1"/>
</dbReference>
<protein>
    <recommendedName>
        <fullName evidence="4">HNH endonuclease</fullName>
    </recommendedName>
</protein>
<evidence type="ECO:0008006" key="4">
    <source>
        <dbReference type="Google" id="ProtNLM"/>
    </source>
</evidence>
<proteinExistence type="predicted"/>
<evidence type="ECO:0000313" key="3">
    <source>
        <dbReference type="Proteomes" id="UP000298579"/>
    </source>
</evidence>
<dbReference type="AlphaFoldDB" id="A0AAE6BFR6"/>
<evidence type="ECO:0000313" key="2">
    <source>
        <dbReference type="EMBL" id="QCL81150.1"/>
    </source>
</evidence>
<gene>
    <name evidence="2" type="ORF">CFBP5877_18585</name>
</gene>
<dbReference type="Proteomes" id="UP000298579">
    <property type="component" value="Chromosome linear"/>
</dbReference>
<organism evidence="2 3">
    <name type="scientific">Agrobacterium tumefaciens</name>
    <dbReference type="NCBI Taxonomy" id="358"/>
    <lineage>
        <taxon>Bacteria</taxon>
        <taxon>Pseudomonadati</taxon>
        <taxon>Pseudomonadota</taxon>
        <taxon>Alphaproteobacteria</taxon>
        <taxon>Hyphomicrobiales</taxon>
        <taxon>Rhizobiaceae</taxon>
        <taxon>Rhizobium/Agrobacterium group</taxon>
        <taxon>Agrobacterium</taxon>
        <taxon>Agrobacterium tumefaciens complex</taxon>
    </lineage>
</organism>
<dbReference type="EMBL" id="CP039898">
    <property type="protein sequence ID" value="QCL81150.1"/>
    <property type="molecule type" value="Genomic_DNA"/>
</dbReference>